<evidence type="ECO:0000256" key="8">
    <source>
        <dbReference type="ARBA" id="ARBA00022840"/>
    </source>
</evidence>
<evidence type="ECO:0000256" key="2">
    <source>
        <dbReference type="ARBA" id="ARBA00005594"/>
    </source>
</evidence>
<evidence type="ECO:0000256" key="9">
    <source>
        <dbReference type="ARBA" id="ARBA00022917"/>
    </source>
</evidence>
<dbReference type="PANTHER" id="PTHR10055:SF1">
    <property type="entry name" value="TRYPTOPHAN--TRNA LIGASE, CYTOPLASMIC"/>
    <property type="match status" value="1"/>
</dbReference>
<dbReference type="Gene3D" id="3.40.50.620">
    <property type="entry name" value="HUPs"/>
    <property type="match status" value="1"/>
</dbReference>
<accession>A0A4D9CRR7</accession>
<dbReference type="OrthoDB" id="10261385at2759"/>
<dbReference type="PROSITE" id="PS00178">
    <property type="entry name" value="AA_TRNA_LIGASE_I"/>
    <property type="match status" value="1"/>
</dbReference>
<dbReference type="GO" id="GO:0005524">
    <property type="term" value="F:ATP binding"/>
    <property type="evidence" value="ECO:0007669"/>
    <property type="project" value="UniProtKB-KW"/>
</dbReference>
<name>A0A4D9CRR7_9STRA</name>
<dbReference type="InterPro" id="IPR014729">
    <property type="entry name" value="Rossmann-like_a/b/a_fold"/>
</dbReference>
<evidence type="ECO:0000256" key="3">
    <source>
        <dbReference type="ARBA" id="ARBA00013161"/>
    </source>
</evidence>
<feature type="region of interest" description="Disordered" evidence="14">
    <location>
        <begin position="191"/>
        <end position="220"/>
    </location>
</feature>
<proteinExistence type="inferred from homology"/>
<dbReference type="EMBL" id="SDOX01000175">
    <property type="protein sequence ID" value="TFJ80265.1"/>
    <property type="molecule type" value="Genomic_DNA"/>
</dbReference>
<evidence type="ECO:0000256" key="10">
    <source>
        <dbReference type="ARBA" id="ARBA00023146"/>
    </source>
</evidence>
<evidence type="ECO:0000256" key="11">
    <source>
        <dbReference type="ARBA" id="ARBA00030268"/>
    </source>
</evidence>
<organism evidence="15 16">
    <name type="scientific">Nannochloropsis salina CCMP1776</name>
    <dbReference type="NCBI Taxonomy" id="1027361"/>
    <lineage>
        <taxon>Eukaryota</taxon>
        <taxon>Sar</taxon>
        <taxon>Stramenopiles</taxon>
        <taxon>Ochrophyta</taxon>
        <taxon>Eustigmatophyceae</taxon>
        <taxon>Eustigmatales</taxon>
        <taxon>Monodopsidaceae</taxon>
        <taxon>Microchloropsis</taxon>
        <taxon>Microchloropsis salina</taxon>
    </lineage>
</organism>
<dbReference type="Gene3D" id="3.30.980.10">
    <property type="entry name" value="Threonyl-trna Synthetase, Chain A, domain 2"/>
    <property type="match status" value="1"/>
</dbReference>
<evidence type="ECO:0000256" key="4">
    <source>
        <dbReference type="ARBA" id="ARBA00013782"/>
    </source>
</evidence>
<comment type="caution">
    <text evidence="15">The sequence shown here is derived from an EMBL/GenBank/DDBJ whole genome shotgun (WGS) entry which is preliminary data.</text>
</comment>
<evidence type="ECO:0000256" key="14">
    <source>
        <dbReference type="SAM" id="MobiDB-lite"/>
    </source>
</evidence>
<dbReference type="NCBIfam" id="TIGR00233">
    <property type="entry name" value="trpS"/>
    <property type="match status" value="1"/>
</dbReference>
<evidence type="ECO:0000256" key="13">
    <source>
        <dbReference type="RuleBase" id="RU363036"/>
    </source>
</evidence>
<dbReference type="Pfam" id="PF00579">
    <property type="entry name" value="tRNA-synt_1b"/>
    <property type="match status" value="1"/>
</dbReference>
<dbReference type="InterPro" id="IPR002306">
    <property type="entry name" value="Trp-tRNA-ligase"/>
</dbReference>
<evidence type="ECO:0000256" key="7">
    <source>
        <dbReference type="ARBA" id="ARBA00022741"/>
    </source>
</evidence>
<evidence type="ECO:0000256" key="12">
    <source>
        <dbReference type="ARBA" id="ARBA00049929"/>
    </source>
</evidence>
<dbReference type="EC" id="6.1.1.2" evidence="3"/>
<keyword evidence="9 13" id="KW-0648">Protein biosynthesis</keyword>
<evidence type="ECO:0000313" key="16">
    <source>
        <dbReference type="Proteomes" id="UP000355283"/>
    </source>
</evidence>
<evidence type="ECO:0000256" key="5">
    <source>
        <dbReference type="ARBA" id="ARBA00022490"/>
    </source>
</evidence>
<reference evidence="15 16" key="1">
    <citation type="submission" date="2019-01" db="EMBL/GenBank/DDBJ databases">
        <title>Nuclear Genome Assembly of the Microalgal Biofuel strain Nannochloropsis salina CCMP1776.</title>
        <authorList>
            <person name="Hovde B."/>
        </authorList>
    </citation>
    <scope>NUCLEOTIDE SEQUENCE [LARGE SCALE GENOMIC DNA]</scope>
    <source>
        <strain evidence="15 16">CCMP1776</strain>
    </source>
</reference>
<comment type="catalytic activity">
    <reaction evidence="12">
        <text>tRNA(Trp) + L-tryptophan + ATP = L-tryptophyl-tRNA(Trp) + AMP + diphosphate + H(+)</text>
        <dbReference type="Rhea" id="RHEA:24080"/>
        <dbReference type="Rhea" id="RHEA-COMP:9671"/>
        <dbReference type="Rhea" id="RHEA-COMP:9705"/>
        <dbReference type="ChEBI" id="CHEBI:15378"/>
        <dbReference type="ChEBI" id="CHEBI:30616"/>
        <dbReference type="ChEBI" id="CHEBI:33019"/>
        <dbReference type="ChEBI" id="CHEBI:57912"/>
        <dbReference type="ChEBI" id="CHEBI:78442"/>
        <dbReference type="ChEBI" id="CHEBI:78535"/>
        <dbReference type="ChEBI" id="CHEBI:456215"/>
        <dbReference type="EC" id="6.1.1.2"/>
    </reaction>
</comment>
<gene>
    <name evidence="15" type="ORF">NSK_008408</name>
</gene>
<evidence type="ECO:0000313" key="15">
    <source>
        <dbReference type="EMBL" id="TFJ80265.1"/>
    </source>
</evidence>
<comment type="similarity">
    <text evidence="2 13">Belongs to the class-I aminoacyl-tRNA synthetase family.</text>
</comment>
<dbReference type="Gene3D" id="1.10.240.10">
    <property type="entry name" value="Tyrosyl-Transfer RNA Synthetase"/>
    <property type="match status" value="1"/>
</dbReference>
<sequence>MASPSELRTPQAVTSALIVKGALANVLGFPIGGTTIGTHYSEGHRVRLTVQIGQAPDPTETQFIQVAETINTILAANQPVHVFKLARHQAQTSYKNAMYNRHAVPESVTELTIAYIEKIAFSCTAEAVVASTGMVGAITINKTKFRSAKKELEIQYTVSTPSESGPAVLAVTKENDETLPSSEAISLLNSDTVRQASGGEGNEKRGNGGNIGSASGEGGQVVTPWEVEGDQEIDYDKLIKSFGSMRITESLVSRIERLTNRKCHRFLRRGLFFSHRDLTQLLDLYEKGTKFYLYTGRGPSSESLHLGHLIPFHFTRYLQEAFDVPLVIQLTDDEKFQFKQGLALEECHRLAYENAKDVIACGFDVKKTFIFSDLDYIQYLYPTVLKIQKLVTFNQARGIFGFTESDSCGKIAFPAVQAAPSFPSSFPVPLKGCLDMPCLIPCAIDQDAYFRMTRDVAPRLGCKKPSLIHSKFFPGLEGKGGKMSASAEQSAIYVTDTGKKIKTKISRAFSGGQETAELQKELGADLEVDVAYQYLTFFSEDDDELETIGKEYKAGRMMTGQVKGRLIELLTAMVKEHQDRRATVGDEILREFMRVRELEF</sequence>
<keyword evidence="7 13" id="KW-0547">Nucleotide-binding</keyword>
<dbReference type="InterPro" id="IPR018163">
    <property type="entry name" value="Thr/Ala-tRNA-synth_IIc_edit"/>
</dbReference>
<evidence type="ECO:0000256" key="1">
    <source>
        <dbReference type="ARBA" id="ARBA00004496"/>
    </source>
</evidence>
<dbReference type="PANTHER" id="PTHR10055">
    <property type="entry name" value="TRYPTOPHANYL-TRNA SYNTHETASE"/>
    <property type="match status" value="1"/>
</dbReference>
<evidence type="ECO:0000256" key="6">
    <source>
        <dbReference type="ARBA" id="ARBA00022598"/>
    </source>
</evidence>
<keyword evidence="5" id="KW-0963">Cytoplasm</keyword>
<dbReference type="CDD" id="cd00806">
    <property type="entry name" value="TrpRS_core"/>
    <property type="match status" value="1"/>
</dbReference>
<feature type="compositionally biased region" description="Gly residues" evidence="14">
    <location>
        <begin position="207"/>
        <end position="219"/>
    </location>
</feature>
<dbReference type="GO" id="GO:0004830">
    <property type="term" value="F:tryptophan-tRNA ligase activity"/>
    <property type="evidence" value="ECO:0007669"/>
    <property type="project" value="UniProtKB-EC"/>
</dbReference>
<dbReference type="GO" id="GO:0005737">
    <property type="term" value="C:cytoplasm"/>
    <property type="evidence" value="ECO:0007669"/>
    <property type="project" value="UniProtKB-SubCell"/>
</dbReference>
<dbReference type="GO" id="GO:0006436">
    <property type="term" value="P:tryptophanyl-tRNA aminoacylation"/>
    <property type="evidence" value="ECO:0007669"/>
    <property type="project" value="InterPro"/>
</dbReference>
<dbReference type="InterPro" id="IPR002305">
    <property type="entry name" value="aa-tRNA-synth_Ic"/>
</dbReference>
<keyword evidence="8 13" id="KW-0067">ATP-binding</keyword>
<dbReference type="FunFam" id="3.40.50.620:FF:000033">
    <property type="entry name" value="tryptophan--tRNA ligase, cytoplasmic"/>
    <property type="match status" value="1"/>
</dbReference>
<dbReference type="FunFam" id="1.10.240.10:FF:000007">
    <property type="entry name" value="Tryptophan--tRNA ligase"/>
    <property type="match status" value="1"/>
</dbReference>
<dbReference type="Proteomes" id="UP000355283">
    <property type="component" value="Unassembled WGS sequence"/>
</dbReference>
<keyword evidence="16" id="KW-1185">Reference proteome</keyword>
<keyword evidence="6 13" id="KW-0436">Ligase</keyword>
<dbReference type="PRINTS" id="PR01039">
    <property type="entry name" value="TRNASYNTHTRP"/>
</dbReference>
<dbReference type="SUPFAM" id="SSF52374">
    <property type="entry name" value="Nucleotidylyl transferase"/>
    <property type="match status" value="1"/>
</dbReference>
<dbReference type="AlphaFoldDB" id="A0A4D9CRR7"/>
<dbReference type="SUPFAM" id="SSF55186">
    <property type="entry name" value="ThrRS/AlaRS common domain"/>
    <property type="match status" value="1"/>
</dbReference>
<comment type="subcellular location">
    <subcellularLocation>
        <location evidence="1">Cytoplasm</location>
    </subcellularLocation>
</comment>
<dbReference type="InterPro" id="IPR001412">
    <property type="entry name" value="aa-tRNA-synth_I_CS"/>
</dbReference>
<protein>
    <recommendedName>
        <fullName evidence="4">Tryptophan--tRNA ligase, cytoplasmic</fullName>
        <ecNumber evidence="3">6.1.1.2</ecNumber>
    </recommendedName>
    <alternativeName>
        <fullName evidence="11">Tryptophanyl-tRNA synthetase</fullName>
    </alternativeName>
</protein>
<keyword evidence="10 13" id="KW-0030">Aminoacyl-tRNA synthetase</keyword>